<evidence type="ECO:0000313" key="21">
    <source>
        <dbReference type="Proteomes" id="UP000824125"/>
    </source>
</evidence>
<comment type="caution">
    <text evidence="20">The sequence shown here is derived from an EMBL/GenBank/DDBJ whole genome shotgun (WGS) entry which is preliminary data.</text>
</comment>
<reference evidence="20" key="2">
    <citation type="journal article" date="2021" name="PeerJ">
        <title>Extensive microbial diversity within the chicken gut microbiome revealed by metagenomics and culture.</title>
        <authorList>
            <person name="Gilroy R."/>
            <person name="Ravi A."/>
            <person name="Getino M."/>
            <person name="Pursley I."/>
            <person name="Horton D.L."/>
            <person name="Alikhan N.F."/>
            <person name="Baker D."/>
            <person name="Gharbi K."/>
            <person name="Hall N."/>
            <person name="Watson M."/>
            <person name="Adriaenssens E.M."/>
            <person name="Foster-Nyarko E."/>
            <person name="Jarju S."/>
            <person name="Secka A."/>
            <person name="Antonio M."/>
            <person name="Oren A."/>
            <person name="Chaudhuri R.R."/>
            <person name="La Ragione R."/>
            <person name="Hildebrand F."/>
            <person name="Pallen M.J."/>
        </authorList>
    </citation>
    <scope>NUCLEOTIDE SEQUENCE</scope>
    <source>
        <strain evidence="20">CHK176-6737</strain>
    </source>
</reference>
<evidence type="ECO:0000313" key="20">
    <source>
        <dbReference type="EMBL" id="HIU68541.1"/>
    </source>
</evidence>
<dbReference type="InterPro" id="IPR000374">
    <property type="entry name" value="PC_trans"/>
</dbReference>
<evidence type="ECO:0000256" key="18">
    <source>
        <dbReference type="RuleBase" id="RU003938"/>
    </source>
</evidence>
<evidence type="ECO:0000256" key="11">
    <source>
        <dbReference type="ARBA" id="ARBA00022692"/>
    </source>
</evidence>
<evidence type="ECO:0000256" key="2">
    <source>
        <dbReference type="ARBA" id="ARBA00004651"/>
    </source>
</evidence>
<comment type="pathway">
    <text evidence="3 18">Phospholipid metabolism; CDP-diacylglycerol biosynthesis; CDP-diacylglycerol from sn-glycerol 3-phosphate: step 3/3.</text>
</comment>
<keyword evidence="16" id="KW-0594">Phospholipid biosynthesis</keyword>
<feature type="transmembrane region" description="Helical" evidence="19">
    <location>
        <begin position="118"/>
        <end position="136"/>
    </location>
</feature>
<dbReference type="Pfam" id="PF01148">
    <property type="entry name" value="CTP_transf_1"/>
    <property type="match status" value="1"/>
</dbReference>
<sequence length="292" mass="31366">MKQRVITGLVLAAVLVVVVWQIYTPALVVVVAFLSAVAANEIMRCAKIVNKFILIVGTAFAAVVPFFSNGACLEPFVSEAVWSRVIGFVPHVVYVTALVIVFFLAMLRQYNKTKFEDVTTAVFASVVVPYGFSIIVRLRDIGGADKQIGIYFIFYALISALVNDIGAQLTGMVCGKHKMSPNISPKKTVEGAVGGLVLSLVANVCAILLYNHFADAPLEQPLMIALICLSPVVALLGMFGDLTASVLKRNFGVKDFGKIFPGHGGVMDRFDSSLFTLAVVHIIALAYFSAAV</sequence>
<dbReference type="AlphaFoldDB" id="A0A9D1SNG9"/>
<evidence type="ECO:0000256" key="15">
    <source>
        <dbReference type="ARBA" id="ARBA00023136"/>
    </source>
</evidence>
<feature type="transmembrane region" description="Helical" evidence="19">
    <location>
        <begin position="273"/>
        <end position="290"/>
    </location>
</feature>
<evidence type="ECO:0000256" key="4">
    <source>
        <dbReference type="ARBA" id="ARBA00005189"/>
    </source>
</evidence>
<comment type="subcellular location">
    <subcellularLocation>
        <location evidence="2">Cell membrane</location>
        <topology evidence="2">Multi-pass membrane protein</topology>
    </subcellularLocation>
</comment>
<dbReference type="Proteomes" id="UP000824125">
    <property type="component" value="Unassembled WGS sequence"/>
</dbReference>
<feature type="transmembrane region" description="Helical" evidence="19">
    <location>
        <begin position="6"/>
        <end position="36"/>
    </location>
</feature>
<evidence type="ECO:0000256" key="17">
    <source>
        <dbReference type="ARBA" id="ARBA00023264"/>
    </source>
</evidence>
<evidence type="ECO:0000256" key="6">
    <source>
        <dbReference type="ARBA" id="ARBA00012487"/>
    </source>
</evidence>
<gene>
    <name evidence="20" type="ORF">IAD23_01110</name>
</gene>
<dbReference type="PROSITE" id="PS01315">
    <property type="entry name" value="CDS"/>
    <property type="match status" value="1"/>
</dbReference>
<dbReference type="EC" id="2.7.7.41" evidence="6 18"/>
<evidence type="ECO:0000256" key="14">
    <source>
        <dbReference type="ARBA" id="ARBA00023098"/>
    </source>
</evidence>
<evidence type="ECO:0000256" key="10">
    <source>
        <dbReference type="ARBA" id="ARBA00022679"/>
    </source>
</evidence>
<feature type="transmembrane region" description="Helical" evidence="19">
    <location>
        <begin position="148"/>
        <end position="167"/>
    </location>
</feature>
<evidence type="ECO:0000256" key="1">
    <source>
        <dbReference type="ARBA" id="ARBA00001698"/>
    </source>
</evidence>
<keyword evidence="11 18" id="KW-0812">Transmembrane</keyword>
<keyword evidence="10 18" id="KW-0808">Transferase</keyword>
<comment type="pathway">
    <text evidence="4">Lipid metabolism.</text>
</comment>
<evidence type="ECO:0000256" key="16">
    <source>
        <dbReference type="ARBA" id="ARBA00023209"/>
    </source>
</evidence>
<keyword evidence="9" id="KW-0444">Lipid biosynthesis</keyword>
<keyword evidence="12 18" id="KW-0548">Nucleotidyltransferase</keyword>
<protein>
    <recommendedName>
        <fullName evidence="7 18">Phosphatidate cytidylyltransferase</fullName>
        <ecNumber evidence="6 18">2.7.7.41</ecNumber>
    </recommendedName>
</protein>
<evidence type="ECO:0000256" key="13">
    <source>
        <dbReference type="ARBA" id="ARBA00022989"/>
    </source>
</evidence>
<proteinExistence type="inferred from homology"/>
<evidence type="ECO:0000256" key="5">
    <source>
        <dbReference type="ARBA" id="ARBA00010185"/>
    </source>
</evidence>
<accession>A0A9D1SNG9</accession>
<dbReference type="GO" id="GO:0004605">
    <property type="term" value="F:phosphatidate cytidylyltransferase activity"/>
    <property type="evidence" value="ECO:0007669"/>
    <property type="project" value="UniProtKB-EC"/>
</dbReference>
<dbReference type="EMBL" id="DVNM01000005">
    <property type="protein sequence ID" value="HIU68541.1"/>
    <property type="molecule type" value="Genomic_DNA"/>
</dbReference>
<name>A0A9D1SNG9_9FIRM</name>
<evidence type="ECO:0000256" key="3">
    <source>
        <dbReference type="ARBA" id="ARBA00005119"/>
    </source>
</evidence>
<dbReference type="GO" id="GO:0016024">
    <property type="term" value="P:CDP-diacylglycerol biosynthetic process"/>
    <property type="evidence" value="ECO:0007669"/>
    <property type="project" value="TreeGrafter"/>
</dbReference>
<keyword evidence="15 19" id="KW-0472">Membrane</keyword>
<comment type="catalytic activity">
    <reaction evidence="1 18">
        <text>a 1,2-diacyl-sn-glycero-3-phosphate + CTP + H(+) = a CDP-1,2-diacyl-sn-glycerol + diphosphate</text>
        <dbReference type="Rhea" id="RHEA:16229"/>
        <dbReference type="ChEBI" id="CHEBI:15378"/>
        <dbReference type="ChEBI" id="CHEBI:33019"/>
        <dbReference type="ChEBI" id="CHEBI:37563"/>
        <dbReference type="ChEBI" id="CHEBI:58332"/>
        <dbReference type="ChEBI" id="CHEBI:58608"/>
        <dbReference type="EC" id="2.7.7.41"/>
    </reaction>
</comment>
<keyword evidence="14" id="KW-0443">Lipid metabolism</keyword>
<keyword evidence="17" id="KW-1208">Phospholipid metabolism</keyword>
<dbReference type="PANTHER" id="PTHR46382:SF1">
    <property type="entry name" value="PHOSPHATIDATE CYTIDYLYLTRANSFERASE"/>
    <property type="match status" value="1"/>
</dbReference>
<evidence type="ECO:0000256" key="7">
    <source>
        <dbReference type="ARBA" id="ARBA00019373"/>
    </source>
</evidence>
<keyword evidence="8" id="KW-1003">Cell membrane</keyword>
<feature type="transmembrane region" description="Helical" evidence="19">
    <location>
        <begin position="88"/>
        <end position="106"/>
    </location>
</feature>
<evidence type="ECO:0000256" key="12">
    <source>
        <dbReference type="ARBA" id="ARBA00022695"/>
    </source>
</evidence>
<reference evidence="20" key="1">
    <citation type="submission" date="2020-10" db="EMBL/GenBank/DDBJ databases">
        <authorList>
            <person name="Gilroy R."/>
        </authorList>
    </citation>
    <scope>NUCLEOTIDE SEQUENCE</scope>
    <source>
        <strain evidence="20">CHK176-6737</strain>
    </source>
</reference>
<comment type="similarity">
    <text evidence="5 18">Belongs to the CDS family.</text>
</comment>
<feature type="transmembrane region" description="Helical" evidence="19">
    <location>
        <begin position="188"/>
        <end position="210"/>
    </location>
</feature>
<feature type="transmembrane region" description="Helical" evidence="19">
    <location>
        <begin position="222"/>
        <end position="244"/>
    </location>
</feature>
<evidence type="ECO:0000256" key="19">
    <source>
        <dbReference type="SAM" id="Phobius"/>
    </source>
</evidence>
<dbReference type="PANTHER" id="PTHR46382">
    <property type="entry name" value="PHOSPHATIDATE CYTIDYLYLTRANSFERASE"/>
    <property type="match status" value="1"/>
</dbReference>
<keyword evidence="13 19" id="KW-1133">Transmembrane helix</keyword>
<feature type="transmembrane region" description="Helical" evidence="19">
    <location>
        <begin position="48"/>
        <end position="68"/>
    </location>
</feature>
<organism evidence="20 21">
    <name type="scientific">Candidatus Scybalenecus merdavium</name>
    <dbReference type="NCBI Taxonomy" id="2840939"/>
    <lineage>
        <taxon>Bacteria</taxon>
        <taxon>Bacillati</taxon>
        <taxon>Bacillota</taxon>
        <taxon>Clostridia</taxon>
        <taxon>Eubacteriales</taxon>
        <taxon>Oscillospiraceae</taxon>
        <taxon>Oscillospiraceae incertae sedis</taxon>
        <taxon>Candidatus Scybalenecus</taxon>
    </lineage>
</organism>
<evidence type="ECO:0000256" key="9">
    <source>
        <dbReference type="ARBA" id="ARBA00022516"/>
    </source>
</evidence>
<dbReference type="GO" id="GO:0005886">
    <property type="term" value="C:plasma membrane"/>
    <property type="evidence" value="ECO:0007669"/>
    <property type="project" value="UniProtKB-SubCell"/>
</dbReference>
<evidence type="ECO:0000256" key="8">
    <source>
        <dbReference type="ARBA" id="ARBA00022475"/>
    </source>
</evidence>